<keyword evidence="2" id="KW-0732">Signal</keyword>
<feature type="compositionally biased region" description="Low complexity" evidence="1">
    <location>
        <begin position="61"/>
        <end position="72"/>
    </location>
</feature>
<evidence type="ECO:0000313" key="3">
    <source>
        <dbReference type="EMBL" id="MCR0982275.1"/>
    </source>
</evidence>
<accession>A0ABT1X2F1</accession>
<feature type="chain" id="PRO_5046939791" evidence="2">
    <location>
        <begin position="24"/>
        <end position="82"/>
    </location>
</feature>
<dbReference type="Proteomes" id="UP001524642">
    <property type="component" value="Unassembled WGS sequence"/>
</dbReference>
<sequence>MKNRTALAILALAGLTAAGPALAQGATGSISRPGWSRGQAPNSDFNAQGAPMSRNEMVRQRAAAARGEAAPAPSQPRRRARR</sequence>
<dbReference type="EMBL" id="JANJOU010000007">
    <property type="protein sequence ID" value="MCR0982275.1"/>
    <property type="molecule type" value="Genomic_DNA"/>
</dbReference>
<organism evidence="3 4">
    <name type="scientific">Roseomonas populi</name>
    <dbReference type="NCBI Taxonomy" id="3121582"/>
    <lineage>
        <taxon>Bacteria</taxon>
        <taxon>Pseudomonadati</taxon>
        <taxon>Pseudomonadota</taxon>
        <taxon>Alphaproteobacteria</taxon>
        <taxon>Acetobacterales</taxon>
        <taxon>Roseomonadaceae</taxon>
        <taxon>Roseomonas</taxon>
    </lineage>
</organism>
<feature type="region of interest" description="Disordered" evidence="1">
    <location>
        <begin position="24"/>
        <end position="82"/>
    </location>
</feature>
<keyword evidence="4" id="KW-1185">Reference proteome</keyword>
<comment type="caution">
    <text evidence="3">The sequence shown here is derived from an EMBL/GenBank/DDBJ whole genome shotgun (WGS) entry which is preliminary data.</text>
</comment>
<protein>
    <submittedName>
        <fullName evidence="3">Uncharacterized protein</fullName>
    </submittedName>
</protein>
<proteinExistence type="predicted"/>
<evidence type="ECO:0000313" key="4">
    <source>
        <dbReference type="Proteomes" id="UP001524642"/>
    </source>
</evidence>
<evidence type="ECO:0000256" key="2">
    <source>
        <dbReference type="SAM" id="SignalP"/>
    </source>
</evidence>
<name>A0ABT1X2F1_9PROT</name>
<reference evidence="3 4" key="1">
    <citation type="submission" date="2022-06" db="EMBL/GenBank/DDBJ databases">
        <title>Roseomonas CN29.</title>
        <authorList>
            <person name="Cheng Y."/>
            <person name="He X."/>
        </authorList>
    </citation>
    <scope>NUCLEOTIDE SEQUENCE [LARGE SCALE GENOMIC DNA]</scope>
    <source>
        <strain evidence="3 4">CN29</strain>
    </source>
</reference>
<feature type="signal peptide" evidence="2">
    <location>
        <begin position="1"/>
        <end position="23"/>
    </location>
</feature>
<dbReference type="RefSeq" id="WP_257715948.1">
    <property type="nucleotide sequence ID" value="NZ_JANJOU010000007.1"/>
</dbReference>
<gene>
    <name evidence="3" type="ORF">NRP21_09470</name>
</gene>
<evidence type="ECO:0000256" key="1">
    <source>
        <dbReference type="SAM" id="MobiDB-lite"/>
    </source>
</evidence>